<gene>
    <name evidence="5" type="ORF">HDG69_002002</name>
</gene>
<sequence length="334" mass="34887">MRIVHAVRSDGFAGVERHVARLARAQAHHGDDVTVVGGAADDMRRELDGVRHLEARTVPEVARRLAGHGRGADVVHVHMTAAEIAAGLVPWARHRPAVVATRHFAAPRGSGRTGPFVARLARHAVQAQIAVSRYVADHVDGPTTVVYPGVDVAPSTAEQERVVLVLQRLEPEKATDVALRAVASSGMLHHGWRLQVAGTGSQAAELAALADRLGLRAELLGHRADVDELLGSAGILLAPCPVEGLGLSVLEAMAHALPVVAADAGGHTELLAGLDDRALFPPGDAATAGDRLRALAADDAGRAAYGRAAAARQRARYTLAAQVAGTADVYEELL</sequence>
<dbReference type="Pfam" id="PF00534">
    <property type="entry name" value="Glycos_transf_1"/>
    <property type="match status" value="1"/>
</dbReference>
<keyword evidence="2" id="KW-0808">Transferase</keyword>
<proteinExistence type="predicted"/>
<keyword evidence="6" id="KW-1185">Reference proteome</keyword>
<organism evidence="5 6">
    <name type="scientific">Isoptericola halotolerans</name>
    <dbReference type="NCBI Taxonomy" id="300560"/>
    <lineage>
        <taxon>Bacteria</taxon>
        <taxon>Bacillati</taxon>
        <taxon>Actinomycetota</taxon>
        <taxon>Actinomycetes</taxon>
        <taxon>Micrococcales</taxon>
        <taxon>Promicromonosporaceae</taxon>
        <taxon>Isoptericola</taxon>
    </lineage>
</organism>
<protein>
    <submittedName>
        <fullName evidence="5">Glycosyltransferase involved in cell wall biosynthesis</fullName>
    </submittedName>
</protein>
<evidence type="ECO:0000256" key="2">
    <source>
        <dbReference type="ARBA" id="ARBA00022679"/>
    </source>
</evidence>
<reference evidence="5 6" key="1">
    <citation type="submission" date="2020-05" db="EMBL/GenBank/DDBJ databases">
        <title>Genomic Encyclopedia of Type Strains, Phase III (KMG-III): the genomes of soil and plant-associated and newly described type strains.</title>
        <authorList>
            <person name="Whitman W."/>
        </authorList>
    </citation>
    <scope>NUCLEOTIDE SEQUENCE [LARGE SCALE GENOMIC DNA]</scope>
    <source>
        <strain evidence="5 6">KCTC 19046</strain>
    </source>
</reference>
<dbReference type="PANTHER" id="PTHR12526:SF636">
    <property type="entry name" value="BLL3647 PROTEIN"/>
    <property type="match status" value="1"/>
</dbReference>
<evidence type="ECO:0000313" key="6">
    <source>
        <dbReference type="Proteomes" id="UP000757540"/>
    </source>
</evidence>
<comment type="caution">
    <text evidence="5">The sequence shown here is derived from an EMBL/GenBank/DDBJ whole genome shotgun (WGS) entry which is preliminary data.</text>
</comment>
<dbReference type="PANTHER" id="PTHR12526">
    <property type="entry name" value="GLYCOSYLTRANSFERASE"/>
    <property type="match status" value="1"/>
</dbReference>
<dbReference type="EMBL" id="JABEZU010000002">
    <property type="protein sequence ID" value="NOV97427.1"/>
    <property type="molecule type" value="Genomic_DNA"/>
</dbReference>
<dbReference type="RefSeq" id="WP_171783639.1">
    <property type="nucleotide sequence ID" value="NZ_BAAAML010000006.1"/>
</dbReference>
<dbReference type="Gene3D" id="3.40.50.2000">
    <property type="entry name" value="Glycogen Phosphorylase B"/>
    <property type="match status" value="2"/>
</dbReference>
<feature type="domain" description="Glycosyltransferase subfamily 4-like N-terminal" evidence="4">
    <location>
        <begin position="14"/>
        <end position="152"/>
    </location>
</feature>
<dbReference type="Pfam" id="PF13439">
    <property type="entry name" value="Glyco_transf_4"/>
    <property type="match status" value="1"/>
</dbReference>
<evidence type="ECO:0000259" key="3">
    <source>
        <dbReference type="Pfam" id="PF00534"/>
    </source>
</evidence>
<dbReference type="InterPro" id="IPR028098">
    <property type="entry name" value="Glyco_trans_4-like_N"/>
</dbReference>
<dbReference type="InterPro" id="IPR001296">
    <property type="entry name" value="Glyco_trans_1"/>
</dbReference>
<name>A0ABX2A6K5_9MICO</name>
<accession>A0ABX2A6K5</accession>
<evidence type="ECO:0000313" key="5">
    <source>
        <dbReference type="EMBL" id="NOV97427.1"/>
    </source>
</evidence>
<dbReference type="SUPFAM" id="SSF53756">
    <property type="entry name" value="UDP-Glycosyltransferase/glycogen phosphorylase"/>
    <property type="match status" value="1"/>
</dbReference>
<dbReference type="CDD" id="cd03801">
    <property type="entry name" value="GT4_PimA-like"/>
    <property type="match status" value="1"/>
</dbReference>
<dbReference type="Proteomes" id="UP000757540">
    <property type="component" value="Unassembled WGS sequence"/>
</dbReference>
<evidence type="ECO:0000256" key="1">
    <source>
        <dbReference type="ARBA" id="ARBA00022676"/>
    </source>
</evidence>
<feature type="domain" description="Glycosyl transferase family 1" evidence="3">
    <location>
        <begin position="157"/>
        <end position="310"/>
    </location>
</feature>
<keyword evidence="1" id="KW-0328">Glycosyltransferase</keyword>
<evidence type="ECO:0000259" key="4">
    <source>
        <dbReference type="Pfam" id="PF13439"/>
    </source>
</evidence>